<evidence type="ECO:0000313" key="11">
    <source>
        <dbReference type="Proteomes" id="UP000233757"/>
    </source>
</evidence>
<evidence type="ECO:0000313" key="14">
    <source>
        <dbReference type="Proteomes" id="UP000315888"/>
    </source>
</evidence>
<reference evidence="2 10" key="1">
    <citation type="submission" date="2015-10" db="EMBL/GenBank/DDBJ databases">
        <title>The utility of whole genome sequencing in characterizing Acinetobacter epidemiology and analyzing hospital outbreaks.</title>
        <authorList>
            <person name="Ozer E.A."/>
            <person name="Fitzpatrick M.A."/>
            <person name="Hauser A.R."/>
        </authorList>
    </citation>
    <scope>NUCLEOTIDE SEQUENCE [LARGE SCALE GENOMIC DNA]</scope>
    <source>
        <strain evidence="2 10">ABBL072</strain>
    </source>
</reference>
<accession>A0A059ZF88</accession>
<dbReference type="Proteomes" id="UP000439424">
    <property type="component" value="Unassembled WGS sequence"/>
</dbReference>
<dbReference type="Proteomes" id="UP000237823">
    <property type="component" value="Unassembled WGS sequence"/>
</dbReference>
<evidence type="ECO:0000313" key="5">
    <source>
        <dbReference type="EMBL" id="MVM91715.1"/>
    </source>
</evidence>
<reference evidence="7 12" key="2">
    <citation type="submission" date="2017-04" db="EMBL/GenBank/DDBJ databases">
        <title>Comparison of Acinetobacter baumannii whole genome sequences from two major hospitals in Kuwait.</title>
        <authorList>
            <person name="Nasser K."/>
            <person name="Habibi N."/>
            <person name="Khan M.W."/>
            <person name="Purohit P."/>
            <person name="Al-Obaid I."/>
            <person name="Dhar R."/>
            <person name="Al-Fouzan W."/>
            <person name="Mustafa A.S."/>
        </authorList>
    </citation>
    <scope>NUCLEOTIDE SEQUENCE [LARGE SCALE GENOMIC DNA]</scope>
    <source>
        <strain evidence="7 12">KUFAR57</strain>
    </source>
</reference>
<evidence type="ECO:0000313" key="7">
    <source>
        <dbReference type="EMBL" id="PRN35326.1"/>
    </source>
</evidence>
<dbReference type="EMBL" id="LLGC01000186">
    <property type="protein sequence ID" value="KQE02844.1"/>
    <property type="molecule type" value="Genomic_DNA"/>
</dbReference>
<dbReference type="Proteomes" id="UP000233757">
    <property type="component" value="Unassembled WGS sequence"/>
</dbReference>
<evidence type="ECO:0000313" key="10">
    <source>
        <dbReference type="Proteomes" id="UP000051449"/>
    </source>
</evidence>
<dbReference type="EMBL" id="ABFEVW030000013">
    <property type="protein sequence ID" value="EMN1071886.1"/>
    <property type="molecule type" value="Genomic_DNA"/>
</dbReference>
<evidence type="ECO:0000313" key="13">
    <source>
        <dbReference type="Proteomes" id="UP000252694"/>
    </source>
</evidence>
<dbReference type="EMBL" id="VHGY01000022">
    <property type="protein sequence ID" value="TPU65198.1"/>
    <property type="molecule type" value="Genomic_DNA"/>
</dbReference>
<evidence type="ECO:0000313" key="15">
    <source>
        <dbReference type="Proteomes" id="UP000439424"/>
    </source>
</evidence>
<evidence type="ECO:0000313" key="6">
    <source>
        <dbReference type="EMBL" id="PQL81511.1"/>
    </source>
</evidence>
<reference evidence="4 16" key="7">
    <citation type="submission" date="2019-10" db="EMBL/GenBank/DDBJ databases">
        <title>Genetic environment of the oxa23 gene and comparative analysis of carbapenem resistant Acinetobacter baumannii isolates belonging to global clone 1, lineage 2 recovered in a burns hospital outbreak in 2012-2013.</title>
        <authorList>
            <person name="Douraghi M."/>
            <person name="Aris P."/>
            <person name="Kenyon J."/>
            <person name="Hamidian M."/>
        </authorList>
    </citation>
    <scope>NUCLEOTIDE SEQUENCE [LARGE SCALE GENOMIC DNA]</scope>
    <source>
        <strain evidence="4 16">ABS103</strain>
    </source>
</reference>
<reference evidence="8 13" key="4">
    <citation type="submission" date="2018-07" db="EMBL/GenBank/DDBJ databases">
        <authorList>
            <consortium name="Pathogen Informatics"/>
        </authorList>
    </citation>
    <scope>NUCLEOTIDE SEQUENCE [LARGE SCALE GENOMIC DNA]</scope>
    <source>
        <strain evidence="8 13">4300STDY7045823</strain>
    </source>
</reference>
<dbReference type="EMBL" id="VMAF01000002">
    <property type="protein sequence ID" value="MDR8429968.1"/>
    <property type="molecule type" value="Genomic_DNA"/>
</dbReference>
<evidence type="ECO:0000313" key="9">
    <source>
        <dbReference type="EMBL" id="TPU65198.1"/>
    </source>
</evidence>
<reference evidence="3" key="6">
    <citation type="submission" date="2019-07" db="EMBL/GenBank/DDBJ databases">
        <title>Biological characteristics of mucoid Acinetobacter baumannii from a general hospital in China.</title>
        <authorList>
            <person name="Hua X."/>
            <person name="Yu Y."/>
        </authorList>
    </citation>
    <scope>NUCLEOTIDE SEQUENCE</scope>
    <source>
        <strain evidence="3">N8</strain>
    </source>
</reference>
<sequence>MAEYIKILNDNKVTIIDDSYRNFHLINKFVREVASSDPLPPAVLSVSGYVKCHVLNVTSLQRPIVVFTGVSVMQVRYEETSTNNWKITVIFDTLDDQGGFKYKNTFPFTKATYYVFGLITLLESGHSPKLLIKNGKGEIVFSNSHNPLKVVKAETFYLKGSANYFSSWLSDIPDYNANKTYGLALACPAHYEYYWGAGGLSSYMHSYCTIKTNSYSDPTFSGKILRGYTILANGMNTSASLYSPFHSHLIVDITGY</sequence>
<evidence type="ECO:0000313" key="4">
    <source>
        <dbReference type="EMBL" id="MQR50797.1"/>
    </source>
</evidence>
<evidence type="ECO:0000313" key="1">
    <source>
        <dbReference type="EMBL" id="EKU3568789.1"/>
    </source>
</evidence>
<dbReference type="Proteomes" id="UP000461234">
    <property type="component" value="Unassembled WGS sequence"/>
</dbReference>
<dbReference type="AlphaFoldDB" id="A0A059ZF88"/>
<organism evidence="6 11">
    <name type="scientific">Acinetobacter baumannii</name>
    <dbReference type="NCBI Taxonomy" id="470"/>
    <lineage>
        <taxon>Bacteria</taxon>
        <taxon>Pseudomonadati</taxon>
        <taxon>Pseudomonadota</taxon>
        <taxon>Gammaproteobacteria</taxon>
        <taxon>Moraxellales</taxon>
        <taxon>Moraxellaceae</taxon>
        <taxon>Acinetobacter</taxon>
        <taxon>Acinetobacter calcoaceticus/baumannii complex</taxon>
    </lineage>
</organism>
<protein>
    <submittedName>
        <fullName evidence="6">Uncharacterized protein</fullName>
    </submittedName>
</protein>
<reference evidence="1" key="9">
    <citation type="submission" date="2023-06" db="EMBL/GenBank/DDBJ databases">
        <authorList>
            <consortium name="Clinical and Environmental Microbiology Branch: Whole genome sequencing antimicrobial resistance pathogens in the healthcare setting"/>
        </authorList>
    </citation>
    <scope>NUCLEOTIDE SEQUENCE</scope>
    <source>
        <strain evidence="1">2021GN-00227</strain>
    </source>
</reference>
<dbReference type="EMBL" id="UFMQ01000008">
    <property type="protein sequence ID" value="SST23732.1"/>
    <property type="molecule type" value="Genomic_DNA"/>
</dbReference>
<dbReference type="EMBL" id="ABFEVW020000013">
    <property type="protein sequence ID" value="EKU3568789.1"/>
    <property type="molecule type" value="Genomic_DNA"/>
</dbReference>
<evidence type="ECO:0000313" key="2">
    <source>
        <dbReference type="EMBL" id="KQE02844.1"/>
    </source>
</evidence>
<dbReference type="Proteomes" id="UP000315888">
    <property type="component" value="Unassembled WGS sequence"/>
</dbReference>
<evidence type="ECO:0000313" key="12">
    <source>
        <dbReference type="Proteomes" id="UP000237823"/>
    </source>
</evidence>
<reference evidence="9 14" key="5">
    <citation type="submission" date="2019-06" db="EMBL/GenBank/DDBJ databases">
        <title>A Diverse Panel of Clinical Acinetobacter baumannii for Research Use.</title>
        <authorList>
            <person name="Mcgann P."/>
            <person name="Snesrud E."/>
            <person name="Galac M.R."/>
        </authorList>
    </citation>
    <scope>NUCLEOTIDE SEQUENCE [LARGE SCALE GENOMIC DNA]</scope>
    <source>
        <strain evidence="9 14">MRSN14237</strain>
    </source>
</reference>
<dbReference type="EMBL" id="NEPB01000013">
    <property type="protein sequence ID" value="PRN35326.1"/>
    <property type="molecule type" value="Genomic_DNA"/>
</dbReference>
<reference evidence="5 15" key="8">
    <citation type="submission" date="2019-11" db="EMBL/GenBank/DDBJ databases">
        <title>Multidrug-resistant Acinetobacter baumannii moving toward extensively drug-resistant over fifteen years in South of Brazil.</title>
        <authorList>
            <person name="Fedrigo N.H."/>
            <person name="Cerdeira L."/>
            <person name="Fuga B."/>
            <person name="Marini P.V.B."/>
            <person name="Shinohara D.R."/>
            <person name="Carrara-Marroni F.E."/>
            <person name="Lincopan N."/>
            <person name="Tognim M.C.B."/>
        </authorList>
    </citation>
    <scope>NUCLEOTIDE SEQUENCE [LARGE SCALE GENOMIC DNA]</scope>
    <source>
        <strain evidence="5 15">Ac576</strain>
    </source>
</reference>
<evidence type="ECO:0000313" key="3">
    <source>
        <dbReference type="EMBL" id="MDR8429968.1"/>
    </source>
</evidence>
<dbReference type="EMBL" id="WPIP01000054">
    <property type="protein sequence ID" value="MVM91715.1"/>
    <property type="molecule type" value="Genomic_DNA"/>
</dbReference>
<name>A0A059ZF88_ACIBA</name>
<dbReference type="Proteomes" id="UP000252694">
    <property type="component" value="Unassembled WGS sequence"/>
</dbReference>
<evidence type="ECO:0000313" key="8">
    <source>
        <dbReference type="EMBL" id="SST23732.1"/>
    </source>
</evidence>
<dbReference type="RefSeq" id="WP_000852828.1">
    <property type="nucleotide sequence ID" value="NZ_AP025531.1"/>
</dbReference>
<evidence type="ECO:0000313" key="16">
    <source>
        <dbReference type="Proteomes" id="UP000461234"/>
    </source>
</evidence>
<dbReference type="EMBL" id="PHJU02000033">
    <property type="protein sequence ID" value="PQL81511.1"/>
    <property type="molecule type" value="Genomic_DNA"/>
</dbReference>
<proteinExistence type="predicted"/>
<dbReference type="Proteomes" id="UP000051449">
    <property type="component" value="Unassembled WGS sequence"/>
</dbReference>
<gene>
    <name evidence="2" type="ORF">APD33_15655</name>
    <name evidence="7" type="ORF">B9W25_08380</name>
    <name evidence="6" type="ORF">CV954_015010</name>
    <name evidence="4" type="ORF">F2P40_15970</name>
    <name evidence="9" type="ORF">FJU42_08380</name>
    <name evidence="3" type="ORF">FPK63_02505</name>
    <name evidence="5" type="ORF">GNY86_09295</name>
    <name evidence="1" type="ORF">MKP18_002195</name>
    <name evidence="8" type="ORF">SAMEA104305318_02110</name>
</gene>
<dbReference type="KEGG" id="abw:BL01_00220"/>
<reference evidence="6 11" key="3">
    <citation type="submission" date="2018-02" db="EMBL/GenBank/DDBJ databases">
        <title>Acinetobacter baumanii whole genome sequence.</title>
        <authorList>
            <person name="Qasim Z.J."/>
        </authorList>
    </citation>
    <scope>NUCLEOTIDE SEQUENCE [LARGE SCALE GENOMIC DNA]</scope>
    <source>
        <strain evidence="6 11">ZQ8</strain>
    </source>
</reference>
<dbReference type="EMBL" id="WIOC01000024">
    <property type="protein sequence ID" value="MQR50797.1"/>
    <property type="molecule type" value="Genomic_DNA"/>
</dbReference>